<evidence type="ECO:0008006" key="4">
    <source>
        <dbReference type="Google" id="ProtNLM"/>
    </source>
</evidence>
<feature type="compositionally biased region" description="Basic residues" evidence="1">
    <location>
        <begin position="183"/>
        <end position="192"/>
    </location>
</feature>
<dbReference type="EMBL" id="LUGG01000009">
    <property type="protein sequence ID" value="OBZ72370.1"/>
    <property type="molecule type" value="Genomic_DNA"/>
</dbReference>
<reference evidence="2 3" key="1">
    <citation type="submission" date="2016-03" db="EMBL/GenBank/DDBJ databases">
        <title>Whole genome sequencing of Grifola frondosa 9006-11.</title>
        <authorList>
            <person name="Min B."/>
            <person name="Park H."/>
            <person name="Kim J.-G."/>
            <person name="Cho H."/>
            <person name="Oh Y.-L."/>
            <person name="Kong W.-S."/>
            <person name="Choi I.-G."/>
        </authorList>
    </citation>
    <scope>NUCLEOTIDE SEQUENCE [LARGE SCALE GENOMIC DNA]</scope>
    <source>
        <strain evidence="2 3">9006-11</strain>
    </source>
</reference>
<feature type="region of interest" description="Disordered" evidence="1">
    <location>
        <begin position="171"/>
        <end position="247"/>
    </location>
</feature>
<dbReference type="OrthoDB" id="1044435at2759"/>
<evidence type="ECO:0000256" key="1">
    <source>
        <dbReference type="SAM" id="MobiDB-lite"/>
    </source>
</evidence>
<dbReference type="AlphaFoldDB" id="A0A1C7M627"/>
<protein>
    <recommendedName>
        <fullName evidence="4">Gamma-glutamylcyclotransferase AIG2-like domain-containing protein</fullName>
    </recommendedName>
</protein>
<organism evidence="2 3">
    <name type="scientific">Grifola frondosa</name>
    <name type="common">Maitake</name>
    <name type="synonym">Polyporus frondosus</name>
    <dbReference type="NCBI Taxonomy" id="5627"/>
    <lineage>
        <taxon>Eukaryota</taxon>
        <taxon>Fungi</taxon>
        <taxon>Dikarya</taxon>
        <taxon>Basidiomycota</taxon>
        <taxon>Agaricomycotina</taxon>
        <taxon>Agaricomycetes</taxon>
        <taxon>Polyporales</taxon>
        <taxon>Grifolaceae</taxon>
        <taxon>Grifola</taxon>
    </lineage>
</organism>
<dbReference type="Proteomes" id="UP000092993">
    <property type="component" value="Unassembled WGS sequence"/>
</dbReference>
<name>A0A1C7M627_GRIFR</name>
<sequence>MQPESTKVSPVEAEMKVVAESGAPRSREQADAKNAARVLAQGNPFMQDHARAQAVALGPALRPGHPRPLRGPHPHPPKLSRAMRIKKRTKTSIWEPPITITTTQFSLIATNGPVLRSQMTEPFSAFFYGTLLHPSILRRVIGHQGETLEICPALLPYADYPAVLPYSKSHQLFPDPSTAPSPRAHRARHPRHGPHEERHPPARRLRRHLIRTHNRRSAPPRTPNPSLRSTHADRHLRLPRPPRVCHPPGALPPAVPAQTYIWADPISDLTPALWEFADFVRENAWKWVGEGARFNEDYTAVDHTRAMAGSAPGSPEGEDGQV</sequence>
<proteinExistence type="predicted"/>
<keyword evidence="3" id="KW-1185">Reference proteome</keyword>
<accession>A0A1C7M627</accession>
<comment type="caution">
    <text evidence="2">The sequence shown here is derived from an EMBL/GenBank/DDBJ whole genome shotgun (WGS) entry which is preliminary data.</text>
</comment>
<evidence type="ECO:0000313" key="3">
    <source>
        <dbReference type="Proteomes" id="UP000092993"/>
    </source>
</evidence>
<feature type="compositionally biased region" description="Basic residues" evidence="1">
    <location>
        <begin position="201"/>
        <end position="218"/>
    </location>
</feature>
<dbReference type="Gene3D" id="3.10.490.10">
    <property type="entry name" value="Gamma-glutamyl cyclotransferase-like"/>
    <property type="match status" value="1"/>
</dbReference>
<gene>
    <name evidence="2" type="ORF">A0H81_07985</name>
</gene>
<evidence type="ECO:0000313" key="2">
    <source>
        <dbReference type="EMBL" id="OBZ72370.1"/>
    </source>
</evidence>